<dbReference type="Pfam" id="PF04077">
    <property type="entry name" value="DsrH"/>
    <property type="match status" value="1"/>
</dbReference>
<dbReference type="GO" id="GO:0016740">
    <property type="term" value="F:transferase activity"/>
    <property type="evidence" value="ECO:0007669"/>
    <property type="project" value="UniProtKB-KW"/>
</dbReference>
<dbReference type="NCBIfam" id="TIGR03011">
    <property type="entry name" value="sulf_tusB_dsrH"/>
    <property type="match status" value="1"/>
</dbReference>
<dbReference type="Proteomes" id="UP000295058">
    <property type="component" value="Unassembled WGS sequence"/>
</dbReference>
<dbReference type="PANTHER" id="PTHR37526">
    <property type="entry name" value="PROTEIN TUSB"/>
    <property type="match status" value="1"/>
</dbReference>
<dbReference type="AlphaFoldDB" id="A0A235C9G7"/>
<dbReference type="Proteomes" id="UP000243640">
    <property type="component" value="Unassembled WGS sequence"/>
</dbReference>
<reference evidence="2 4" key="2">
    <citation type="submission" date="2019-03" db="EMBL/GenBank/DDBJ databases">
        <title>Genomic Encyclopedia of Archaeal and Bacterial Type Strains, Phase II (KMG-II): from individual species to whole genera.</title>
        <authorList>
            <person name="Goeker M."/>
        </authorList>
    </citation>
    <scope>NUCLEOTIDE SEQUENCE [LARGE SCALE GENOMIC DNA]</scope>
    <source>
        <strain evidence="2 4">DSM 15594</strain>
    </source>
</reference>
<dbReference type="InterPro" id="IPR027396">
    <property type="entry name" value="DsrEFH-like"/>
</dbReference>
<keyword evidence="4" id="KW-1185">Reference proteome</keyword>
<dbReference type="PANTHER" id="PTHR37526:SF1">
    <property type="entry name" value="PROTEIN TUSB"/>
    <property type="match status" value="1"/>
</dbReference>
<dbReference type="SUPFAM" id="SSF75169">
    <property type="entry name" value="DsrEFH-like"/>
    <property type="match status" value="1"/>
</dbReference>
<proteinExistence type="predicted"/>
<evidence type="ECO:0000313" key="3">
    <source>
        <dbReference type="Proteomes" id="UP000243640"/>
    </source>
</evidence>
<reference evidence="1 3" key="1">
    <citation type="submission" date="2017-08" db="EMBL/GenBank/DDBJ databases">
        <title>Draft Genome Sequence of the Marine Bacterium Oceanimonas baumannii ATCC 700832.</title>
        <authorList>
            <person name="Mcclelland W.D."/>
            <person name="Brennan M.A."/>
            <person name="Trachtenberg A.M."/>
            <person name="Maclea K.S."/>
        </authorList>
    </citation>
    <scope>NUCLEOTIDE SEQUENCE [LARGE SCALE GENOMIC DNA]</scope>
    <source>
        <strain evidence="1 3">ATCC 700832</strain>
    </source>
</reference>
<dbReference type="OrthoDB" id="9795117at2"/>
<evidence type="ECO:0000313" key="1">
    <source>
        <dbReference type="EMBL" id="OYD21066.1"/>
    </source>
</evidence>
<dbReference type="InterPro" id="IPR007215">
    <property type="entry name" value="Sulphur_relay_TusB/DsrH"/>
</dbReference>
<comment type="caution">
    <text evidence="1">The sequence shown here is derived from an EMBL/GenBank/DDBJ whole genome shotgun (WGS) entry which is preliminary data.</text>
</comment>
<keyword evidence="1" id="KW-0808">Transferase</keyword>
<evidence type="ECO:0000313" key="4">
    <source>
        <dbReference type="Proteomes" id="UP000295058"/>
    </source>
</evidence>
<protein>
    <submittedName>
        <fullName evidence="1">Sulfurtransferase complex subunit TusB</fullName>
    </submittedName>
    <submittedName>
        <fullName evidence="2">tRNA 2-thiouridine synthesizing protein B</fullName>
    </submittedName>
</protein>
<name>A0A235C9G7_9GAMM</name>
<accession>A0A235C9G7</accession>
<dbReference type="EMBL" id="SODO01000023">
    <property type="protein sequence ID" value="TDW53997.1"/>
    <property type="molecule type" value="Genomic_DNA"/>
</dbReference>
<dbReference type="Gene3D" id="3.40.1260.10">
    <property type="entry name" value="DsrEFH-like"/>
    <property type="match status" value="1"/>
</dbReference>
<organism evidence="1 3">
    <name type="scientific">Oceanimonas baumannii</name>
    <dbReference type="NCBI Taxonomy" id="129578"/>
    <lineage>
        <taxon>Bacteria</taxon>
        <taxon>Pseudomonadati</taxon>
        <taxon>Pseudomonadota</taxon>
        <taxon>Gammaproteobacteria</taxon>
        <taxon>Aeromonadales</taxon>
        <taxon>Aeromonadaceae</taxon>
        <taxon>Oceanimonas</taxon>
    </lineage>
</organism>
<gene>
    <name evidence="1" type="primary">dsrH</name>
    <name evidence="1" type="ORF">B6S09_17725</name>
    <name evidence="2" type="ORF">LY04_03532</name>
</gene>
<dbReference type="GO" id="GO:1990228">
    <property type="term" value="C:sulfurtransferase complex"/>
    <property type="evidence" value="ECO:0007669"/>
    <property type="project" value="TreeGrafter"/>
</dbReference>
<sequence length="94" mass="10302">MLHTVKYSPFSDQSLEQALRYLQPGDQLVLWQDAVIAATLPAWQARLQQLASDGCLYVMQEDLDARGLVAGVGEPLTMAGMVKLVIEQGSPTAW</sequence>
<evidence type="ECO:0000313" key="2">
    <source>
        <dbReference type="EMBL" id="TDW53997.1"/>
    </source>
</evidence>
<dbReference type="GO" id="GO:0002143">
    <property type="term" value="P:tRNA wobble position uridine thiolation"/>
    <property type="evidence" value="ECO:0007669"/>
    <property type="project" value="InterPro"/>
</dbReference>
<dbReference type="EMBL" id="NQJF01000023">
    <property type="protein sequence ID" value="OYD21066.1"/>
    <property type="molecule type" value="Genomic_DNA"/>
</dbReference>
<dbReference type="RefSeq" id="WP_094279816.1">
    <property type="nucleotide sequence ID" value="NZ_JBLWZI010000028.1"/>
</dbReference>